<gene>
    <name evidence="2" type="ORF">Fcan01_12051</name>
</gene>
<evidence type="ECO:0000313" key="3">
    <source>
        <dbReference type="Proteomes" id="UP000198287"/>
    </source>
</evidence>
<organism evidence="2 3">
    <name type="scientific">Folsomia candida</name>
    <name type="common">Springtail</name>
    <dbReference type="NCBI Taxonomy" id="158441"/>
    <lineage>
        <taxon>Eukaryota</taxon>
        <taxon>Metazoa</taxon>
        <taxon>Ecdysozoa</taxon>
        <taxon>Arthropoda</taxon>
        <taxon>Hexapoda</taxon>
        <taxon>Collembola</taxon>
        <taxon>Entomobryomorpha</taxon>
        <taxon>Isotomoidea</taxon>
        <taxon>Isotomidae</taxon>
        <taxon>Proisotominae</taxon>
        <taxon>Folsomia</taxon>
    </lineage>
</organism>
<name>A0A226E6M5_FOLCA</name>
<evidence type="ECO:0000256" key="1">
    <source>
        <dbReference type="SAM" id="SignalP"/>
    </source>
</evidence>
<dbReference type="EMBL" id="LNIX01000006">
    <property type="protein sequence ID" value="OXA52990.1"/>
    <property type="molecule type" value="Genomic_DNA"/>
</dbReference>
<dbReference type="Proteomes" id="UP000198287">
    <property type="component" value="Unassembled WGS sequence"/>
</dbReference>
<keyword evidence="3" id="KW-1185">Reference proteome</keyword>
<dbReference type="InterPro" id="IPR006631">
    <property type="entry name" value="DM4_12"/>
</dbReference>
<reference evidence="2 3" key="1">
    <citation type="submission" date="2015-12" db="EMBL/GenBank/DDBJ databases">
        <title>The genome of Folsomia candida.</title>
        <authorList>
            <person name="Faddeeva A."/>
            <person name="Derks M.F."/>
            <person name="Anvar Y."/>
            <person name="Smit S."/>
            <person name="Van Straalen N."/>
            <person name="Roelofs D."/>
        </authorList>
    </citation>
    <scope>NUCLEOTIDE SEQUENCE [LARGE SCALE GENOMIC DNA]</scope>
    <source>
        <strain evidence="2 3">VU population</strain>
        <tissue evidence="2">Whole body</tissue>
    </source>
</reference>
<proteinExistence type="predicted"/>
<dbReference type="Pfam" id="PF07841">
    <property type="entry name" value="DM4_12"/>
    <property type="match status" value="1"/>
</dbReference>
<sequence>MFYCSISSTSWKRIKALLFLMILIAEFISESGGVDVESFLLDKDEDDESDDRRVGGAHIFNKKTRRLLLRLFRRRIKIPEKSSLSLATQVSRPNIFPGLFNQEDGFITDAVVEVPLWLDLDDFAEAMYAINSTGHAKAAGFIGTERCFLYAKLEWLLGLVAQLSEKVAHTCLLKFVCETQSIHTFYPDYPISIAFELIHLLLTPSSGTDDPCFQDYVVAENKGKMYGRCDRYDSGCPLSVGGVLIHNFFPEIPTTSTMSATPPPPPVQNSERFMQLYSMFKHLL</sequence>
<feature type="signal peptide" evidence="1">
    <location>
        <begin position="1"/>
        <end position="33"/>
    </location>
</feature>
<dbReference type="OrthoDB" id="10633719at2759"/>
<protein>
    <submittedName>
        <fullName evidence="2">Uncharacterized protein</fullName>
    </submittedName>
</protein>
<feature type="chain" id="PRO_5012195125" evidence="1">
    <location>
        <begin position="34"/>
        <end position="284"/>
    </location>
</feature>
<keyword evidence="1" id="KW-0732">Signal</keyword>
<evidence type="ECO:0000313" key="2">
    <source>
        <dbReference type="EMBL" id="OXA52990.1"/>
    </source>
</evidence>
<comment type="caution">
    <text evidence="2">The sequence shown here is derived from an EMBL/GenBank/DDBJ whole genome shotgun (WGS) entry which is preliminary data.</text>
</comment>
<accession>A0A226E6M5</accession>
<dbReference type="AlphaFoldDB" id="A0A226E6M5"/>